<evidence type="ECO:0000259" key="7">
    <source>
        <dbReference type="PROSITE" id="PS50110"/>
    </source>
</evidence>
<dbReference type="RefSeq" id="WP_203729836.1">
    <property type="nucleotide sequence ID" value="NZ_BAAATX010000006.1"/>
</dbReference>
<dbReference type="SUPFAM" id="SSF52172">
    <property type="entry name" value="CheY-like"/>
    <property type="match status" value="1"/>
</dbReference>
<feature type="modified residue" description="4-aspartylphosphate" evidence="6">
    <location>
        <position position="52"/>
    </location>
</feature>
<dbReference type="PROSITE" id="PS50110">
    <property type="entry name" value="RESPONSE_REGULATORY"/>
    <property type="match status" value="1"/>
</dbReference>
<feature type="domain" description="Response regulatory" evidence="7">
    <location>
        <begin position="3"/>
        <end position="119"/>
    </location>
</feature>
<evidence type="ECO:0000256" key="1">
    <source>
        <dbReference type="ARBA" id="ARBA00022553"/>
    </source>
</evidence>
<evidence type="ECO:0000256" key="3">
    <source>
        <dbReference type="ARBA" id="ARBA00023015"/>
    </source>
</evidence>
<evidence type="ECO:0000256" key="6">
    <source>
        <dbReference type="PROSITE-ProRule" id="PRU00169"/>
    </source>
</evidence>
<protein>
    <recommendedName>
        <fullName evidence="7">Response regulatory domain-containing protein</fullName>
    </recommendedName>
</protein>
<keyword evidence="3" id="KW-0805">Transcription regulation</keyword>
<keyword evidence="4" id="KW-0238">DNA-binding</keyword>
<dbReference type="Proteomes" id="UP000637628">
    <property type="component" value="Unassembled WGS sequence"/>
</dbReference>
<organism evidence="8 9">
    <name type="scientific">Paractinoplanes durhamensis</name>
    <dbReference type="NCBI Taxonomy" id="113563"/>
    <lineage>
        <taxon>Bacteria</taxon>
        <taxon>Bacillati</taxon>
        <taxon>Actinomycetota</taxon>
        <taxon>Actinomycetes</taxon>
        <taxon>Micromonosporales</taxon>
        <taxon>Micromonosporaceae</taxon>
        <taxon>Paractinoplanes</taxon>
    </lineage>
</organism>
<dbReference type="Gene3D" id="3.40.50.2300">
    <property type="match status" value="1"/>
</dbReference>
<keyword evidence="2" id="KW-0902">Two-component regulatory system</keyword>
<evidence type="ECO:0000256" key="4">
    <source>
        <dbReference type="ARBA" id="ARBA00023125"/>
    </source>
</evidence>
<sequence length="160" mass="17214">MSTVLIADDDADHRELLTLALRRAGHDVVAAEDAESAMQLLRAGGIDAAVLDVRMPGESGIDLCRRLRAEPGTELLPVMLISADVNDRRVVAALQAGADDYLTKPFHRAELCARLDNLMLCRPPAITRAGRLAAAASWAVTRSVQSTITHAPEELSRHTA</sequence>
<dbReference type="InterPro" id="IPR011006">
    <property type="entry name" value="CheY-like_superfamily"/>
</dbReference>
<evidence type="ECO:0000313" key="8">
    <source>
        <dbReference type="EMBL" id="GIE03703.1"/>
    </source>
</evidence>
<dbReference type="Pfam" id="PF00072">
    <property type="entry name" value="Response_reg"/>
    <property type="match status" value="1"/>
</dbReference>
<dbReference type="InterPro" id="IPR001789">
    <property type="entry name" value="Sig_transdc_resp-reg_receiver"/>
</dbReference>
<evidence type="ECO:0000313" key="9">
    <source>
        <dbReference type="Proteomes" id="UP000637628"/>
    </source>
</evidence>
<dbReference type="EMBL" id="BOML01000039">
    <property type="protein sequence ID" value="GIE03703.1"/>
    <property type="molecule type" value="Genomic_DNA"/>
</dbReference>
<evidence type="ECO:0000256" key="5">
    <source>
        <dbReference type="ARBA" id="ARBA00023163"/>
    </source>
</evidence>
<dbReference type="InterPro" id="IPR039420">
    <property type="entry name" value="WalR-like"/>
</dbReference>
<keyword evidence="9" id="KW-1185">Reference proteome</keyword>
<dbReference type="SMART" id="SM00448">
    <property type="entry name" value="REC"/>
    <property type="match status" value="1"/>
</dbReference>
<name>A0ABQ3Z1K2_9ACTN</name>
<dbReference type="PANTHER" id="PTHR48111">
    <property type="entry name" value="REGULATOR OF RPOS"/>
    <property type="match status" value="1"/>
</dbReference>
<keyword evidence="1 6" id="KW-0597">Phosphoprotein</keyword>
<proteinExistence type="predicted"/>
<gene>
    <name evidence="8" type="ORF">Adu01nite_50530</name>
</gene>
<dbReference type="PANTHER" id="PTHR48111:SF1">
    <property type="entry name" value="TWO-COMPONENT RESPONSE REGULATOR ORR33"/>
    <property type="match status" value="1"/>
</dbReference>
<comment type="caution">
    <text evidence="8">The sequence shown here is derived from an EMBL/GenBank/DDBJ whole genome shotgun (WGS) entry which is preliminary data.</text>
</comment>
<keyword evidence="5" id="KW-0804">Transcription</keyword>
<reference evidence="8 9" key="1">
    <citation type="submission" date="2021-01" db="EMBL/GenBank/DDBJ databases">
        <title>Whole genome shotgun sequence of Actinoplanes durhamensis NBRC 14914.</title>
        <authorList>
            <person name="Komaki H."/>
            <person name="Tamura T."/>
        </authorList>
    </citation>
    <scope>NUCLEOTIDE SEQUENCE [LARGE SCALE GENOMIC DNA]</scope>
    <source>
        <strain evidence="8 9">NBRC 14914</strain>
    </source>
</reference>
<evidence type="ECO:0000256" key="2">
    <source>
        <dbReference type="ARBA" id="ARBA00023012"/>
    </source>
</evidence>
<accession>A0ABQ3Z1K2</accession>